<dbReference type="InterPro" id="IPR043129">
    <property type="entry name" value="ATPase_NBD"/>
</dbReference>
<sequence length="599" mass="67644">MPIDGMLWSVREPWEGDTKIVIGIDIGATQSGVAFAFLQNGVSQAIHRVTKWPGQELHNQQSRIPTLVWYDKNTKAVAFGAEALSHTIEEEAEDNGWFLAKYFKLHLHPSDMLAKHEIKLDPLPPGVTLHQIYSDFLRYLRKHTRAFFRDYILDGRRVWGRYSPTMEVVITHPNGWGNREQAFLRSAAVAAGFSTAEQAPSKVRFVSEAEASVHFCIHHTNLGHDLHSGINFAVCQAGRSTVETTLYSVTLALPTLKLEKKSSVCIQTGGIFVDLEVEKFLHRTLTSAGLNADDVVEYTKAGVKDFKCNIKRGFRDEMNERFIQVANTRFHNPAIRTHRGCLTLSGSTIKHFFDVCVKDIIGSVDQQLMSLSSRYILLVGGFGDSPYLRQEFKKRYEPQGCRITWANDPMSKAVAEGAVIWRVAYELTSRVLQLSWGIETSVAFDYSDPDHQERKDTILTSDWTVVPGRWKSFANKGAILDRHCIVRISFSLDFPSFSAELGQFELSIYSYSGDGEPVWIKDKQGNLLQDFDKAATIGMNLEGLRGGLESRIVDGILRWQLDFNACMRFHGNFTEAYFEWEQEGIMRSGPCHIIDTTIG</sequence>
<dbReference type="AlphaFoldDB" id="A0A8H3DM81"/>
<dbReference type="Proteomes" id="UP000663853">
    <property type="component" value="Unassembled WGS sequence"/>
</dbReference>
<accession>A0A8H3DM81</accession>
<dbReference type="SUPFAM" id="SSF53067">
    <property type="entry name" value="Actin-like ATPase domain"/>
    <property type="match status" value="2"/>
</dbReference>
<dbReference type="EMBL" id="CAJMXA010004225">
    <property type="protein sequence ID" value="CAE6537666.1"/>
    <property type="molecule type" value="Genomic_DNA"/>
</dbReference>
<gene>
    <name evidence="1" type="ORF">RDB_LOCUS184148</name>
</gene>
<evidence type="ECO:0000313" key="1">
    <source>
        <dbReference type="EMBL" id="CAE6537666.1"/>
    </source>
</evidence>
<reference evidence="1" key="1">
    <citation type="submission" date="2021-01" db="EMBL/GenBank/DDBJ databases">
        <authorList>
            <person name="Kaushik A."/>
        </authorList>
    </citation>
    <scope>NUCLEOTIDE SEQUENCE</scope>
    <source>
        <strain evidence="1">AG6-10EEA</strain>
    </source>
</reference>
<comment type="caution">
    <text evidence="1">The sequence shown here is derived from an EMBL/GenBank/DDBJ whole genome shotgun (WGS) entry which is preliminary data.</text>
</comment>
<proteinExistence type="predicted"/>
<evidence type="ECO:0008006" key="3">
    <source>
        <dbReference type="Google" id="ProtNLM"/>
    </source>
</evidence>
<organism evidence="1 2">
    <name type="scientific">Rhizoctonia solani</name>
    <dbReference type="NCBI Taxonomy" id="456999"/>
    <lineage>
        <taxon>Eukaryota</taxon>
        <taxon>Fungi</taxon>
        <taxon>Dikarya</taxon>
        <taxon>Basidiomycota</taxon>
        <taxon>Agaricomycotina</taxon>
        <taxon>Agaricomycetes</taxon>
        <taxon>Cantharellales</taxon>
        <taxon>Ceratobasidiaceae</taxon>
        <taxon>Rhizoctonia</taxon>
    </lineage>
</organism>
<protein>
    <recommendedName>
        <fullName evidence="3">Heat shock 70 kDa protein 12A</fullName>
    </recommendedName>
</protein>
<name>A0A8H3DM81_9AGAM</name>
<dbReference type="PANTHER" id="PTHR14187:SF5">
    <property type="entry name" value="HEAT SHOCK 70 KDA PROTEIN 12A"/>
    <property type="match status" value="1"/>
</dbReference>
<dbReference type="PANTHER" id="PTHR14187">
    <property type="entry name" value="ALPHA KINASE/ELONGATION FACTOR 2 KINASE"/>
    <property type="match status" value="1"/>
</dbReference>
<dbReference type="CDD" id="cd10170">
    <property type="entry name" value="ASKHA_NBD_HSP70"/>
    <property type="match status" value="1"/>
</dbReference>
<dbReference type="Gene3D" id="3.30.420.40">
    <property type="match status" value="1"/>
</dbReference>
<evidence type="ECO:0000313" key="2">
    <source>
        <dbReference type="Proteomes" id="UP000663853"/>
    </source>
</evidence>